<sequence length="69" mass="7595">MKPSDKSAELLRQIESFLNGLTDEEKKEITELQFTAVKQIKNTTLPTVCFSLVASVPFAKGGKGKVKKP</sequence>
<dbReference type="Proteomes" id="UP000255165">
    <property type="component" value="Unassembled WGS sequence"/>
</dbReference>
<evidence type="ECO:0000313" key="1">
    <source>
        <dbReference type="EMBL" id="RDK06843.1"/>
    </source>
</evidence>
<organism evidence="1 2">
    <name type="scientific">Cupriavidus lacunae</name>
    <dbReference type="NCBI Taxonomy" id="2666307"/>
    <lineage>
        <taxon>Bacteria</taxon>
        <taxon>Pseudomonadati</taxon>
        <taxon>Pseudomonadota</taxon>
        <taxon>Betaproteobacteria</taxon>
        <taxon>Burkholderiales</taxon>
        <taxon>Burkholderiaceae</taxon>
        <taxon>Cupriavidus</taxon>
    </lineage>
</organism>
<reference evidence="2" key="1">
    <citation type="submission" date="2018-06" db="EMBL/GenBank/DDBJ databases">
        <authorList>
            <person name="Feng T."/>
            <person name="Jeon C.O."/>
        </authorList>
    </citation>
    <scope>NUCLEOTIDE SEQUENCE [LARGE SCALE GENOMIC DNA]</scope>
    <source>
        <strain evidence="2">S23</strain>
    </source>
</reference>
<evidence type="ECO:0000313" key="2">
    <source>
        <dbReference type="Proteomes" id="UP000255165"/>
    </source>
</evidence>
<keyword evidence="2" id="KW-1185">Reference proteome</keyword>
<accession>A0A370NMS5</accession>
<dbReference type="AlphaFoldDB" id="A0A370NMS5"/>
<dbReference type="RefSeq" id="WP_133303096.1">
    <property type="nucleotide sequence ID" value="NZ_QKWJ01000053.1"/>
</dbReference>
<comment type="caution">
    <text evidence="1">The sequence shown here is derived from an EMBL/GenBank/DDBJ whole genome shotgun (WGS) entry which is preliminary data.</text>
</comment>
<dbReference type="EMBL" id="QKWJ01000053">
    <property type="protein sequence ID" value="RDK06843.1"/>
    <property type="molecule type" value="Genomic_DNA"/>
</dbReference>
<gene>
    <name evidence="1" type="ORF">DN412_29130</name>
</gene>
<protein>
    <submittedName>
        <fullName evidence="1">Uncharacterized protein</fullName>
    </submittedName>
</protein>
<name>A0A370NMS5_9BURK</name>
<proteinExistence type="predicted"/>